<dbReference type="RefSeq" id="WP_090174439.1">
    <property type="nucleotide sequence ID" value="NZ_FMXR01000017.1"/>
</dbReference>
<dbReference type="InterPro" id="IPR027396">
    <property type="entry name" value="DsrEFH-like"/>
</dbReference>
<dbReference type="Proteomes" id="UP000199228">
    <property type="component" value="Unassembled WGS sequence"/>
</dbReference>
<protein>
    <submittedName>
        <fullName evidence="2">Selenium metabolism protein YedF</fullName>
    </submittedName>
</protein>
<proteinExistence type="predicted"/>
<dbReference type="InterPro" id="IPR001455">
    <property type="entry name" value="TusA-like"/>
</dbReference>
<gene>
    <name evidence="2" type="ORF">SAMN02910417_02240</name>
</gene>
<dbReference type="NCBIfam" id="TIGR03527">
    <property type="entry name" value="selenium_YedF"/>
    <property type="match status" value="1"/>
</dbReference>
<dbReference type="Pfam" id="PF01206">
    <property type="entry name" value="TusA"/>
    <property type="match status" value="1"/>
</dbReference>
<keyword evidence="3" id="KW-1185">Reference proteome</keyword>
<dbReference type="AlphaFoldDB" id="A0A1G6CAX3"/>
<reference evidence="2 3" key="1">
    <citation type="submission" date="2016-10" db="EMBL/GenBank/DDBJ databases">
        <authorList>
            <person name="de Groot N.N."/>
        </authorList>
    </citation>
    <scope>NUCLEOTIDE SEQUENCE [LARGE SCALE GENOMIC DNA]</scope>
    <source>
        <strain evidence="2 3">DSM 3217</strain>
    </source>
</reference>
<dbReference type="InterPro" id="IPR036868">
    <property type="entry name" value="TusA-like_sf"/>
</dbReference>
<dbReference type="Gene3D" id="3.40.1260.10">
    <property type="entry name" value="DsrEFH-like"/>
    <property type="match status" value="1"/>
</dbReference>
<evidence type="ECO:0000313" key="2">
    <source>
        <dbReference type="EMBL" id="SDB30000.1"/>
    </source>
</evidence>
<feature type="domain" description="UPF0033" evidence="1">
    <location>
        <begin position="3"/>
        <end position="71"/>
    </location>
</feature>
<evidence type="ECO:0000313" key="3">
    <source>
        <dbReference type="Proteomes" id="UP000199228"/>
    </source>
</evidence>
<evidence type="ECO:0000259" key="1">
    <source>
        <dbReference type="Pfam" id="PF01206"/>
    </source>
</evidence>
<dbReference type="SUPFAM" id="SSF75169">
    <property type="entry name" value="DsrEFH-like"/>
    <property type="match status" value="1"/>
</dbReference>
<sequence>MKKTVNAMGDTCPIPVVKTKKAIKELGGEGEVEILVDNEVAVQNLTKMANQKKYGIKSKKVEEGKYQVIMTIGEESGDAEDVDESQFEACDVRSGKKNTVVVISSDVMGQGDDELGASLMKSFIYALSEQDNLPTTMLFYNGGVKVTTQGSVSIEDLQSLEAQGVKIMSCGACLNYYGLTDKLQIGEITNMYAIVETMMNADHIIKPS</sequence>
<dbReference type="SUPFAM" id="SSF64307">
    <property type="entry name" value="SirA-like"/>
    <property type="match status" value="1"/>
</dbReference>
<dbReference type="OrthoDB" id="9801500at2"/>
<dbReference type="Pfam" id="PF02635">
    <property type="entry name" value="DsrE"/>
    <property type="match status" value="1"/>
</dbReference>
<accession>A0A1G6CAX3</accession>
<organism evidence="2 3">
    <name type="scientific">Eubacterium oxidoreducens</name>
    <dbReference type="NCBI Taxonomy" id="1732"/>
    <lineage>
        <taxon>Bacteria</taxon>
        <taxon>Bacillati</taxon>
        <taxon>Bacillota</taxon>
        <taxon>Clostridia</taxon>
        <taxon>Eubacteriales</taxon>
        <taxon>Eubacteriaceae</taxon>
        <taxon>Eubacterium</taxon>
    </lineage>
</organism>
<dbReference type="EMBL" id="FMXR01000017">
    <property type="protein sequence ID" value="SDB30000.1"/>
    <property type="molecule type" value="Genomic_DNA"/>
</dbReference>
<name>A0A1G6CAX3_EUBOX</name>
<dbReference type="STRING" id="1732.SAMN02910417_02240"/>
<dbReference type="InterPro" id="IPR003787">
    <property type="entry name" value="Sulphur_relay_DsrE/F-like"/>
</dbReference>
<dbReference type="Gene3D" id="3.30.110.40">
    <property type="entry name" value="TusA-like domain"/>
    <property type="match status" value="1"/>
</dbReference>
<dbReference type="InterPro" id="IPR019870">
    <property type="entry name" value="Se_metab_YedF"/>
</dbReference>